<dbReference type="EMBL" id="BJVJ01000045">
    <property type="protein sequence ID" value="GEL25091.1"/>
    <property type="molecule type" value="Genomic_DNA"/>
</dbReference>
<feature type="domain" description="HTH marR-type" evidence="1">
    <location>
        <begin position="22"/>
        <end position="147"/>
    </location>
</feature>
<dbReference type="InterPro" id="IPR036388">
    <property type="entry name" value="WH-like_DNA-bd_sf"/>
</dbReference>
<comment type="caution">
    <text evidence="2">The sequence shown here is derived from an EMBL/GenBank/DDBJ whole genome shotgun (WGS) entry which is preliminary data.</text>
</comment>
<dbReference type="SUPFAM" id="SSF46785">
    <property type="entry name" value="Winged helix' DNA-binding domain"/>
    <property type="match status" value="1"/>
</dbReference>
<dbReference type="AlphaFoldDB" id="A0A511DJU8"/>
<evidence type="ECO:0000313" key="2">
    <source>
        <dbReference type="EMBL" id="GEL25091.1"/>
    </source>
</evidence>
<dbReference type="GO" id="GO:0006950">
    <property type="term" value="P:response to stress"/>
    <property type="evidence" value="ECO:0007669"/>
    <property type="project" value="TreeGrafter"/>
</dbReference>
<dbReference type="RefSeq" id="WP_222596343.1">
    <property type="nucleotide sequence ID" value="NZ_BJVJ01000045.1"/>
</dbReference>
<dbReference type="PROSITE" id="PS50995">
    <property type="entry name" value="HTH_MARR_2"/>
    <property type="match status" value="1"/>
</dbReference>
<protein>
    <submittedName>
        <fullName evidence="2">MarR family transcriptional regulator</fullName>
    </submittedName>
</protein>
<evidence type="ECO:0000259" key="1">
    <source>
        <dbReference type="PROSITE" id="PS50995"/>
    </source>
</evidence>
<dbReference type="InterPro" id="IPR000835">
    <property type="entry name" value="HTH_MarR-typ"/>
</dbReference>
<name>A0A511DJU8_9PSEU</name>
<dbReference type="InterPro" id="IPR036390">
    <property type="entry name" value="WH_DNA-bd_sf"/>
</dbReference>
<dbReference type="Gene3D" id="1.10.10.10">
    <property type="entry name" value="Winged helix-like DNA-binding domain superfamily/Winged helix DNA-binding domain"/>
    <property type="match status" value="1"/>
</dbReference>
<evidence type="ECO:0000313" key="3">
    <source>
        <dbReference type="Proteomes" id="UP000321685"/>
    </source>
</evidence>
<dbReference type="GO" id="GO:0003700">
    <property type="term" value="F:DNA-binding transcription factor activity"/>
    <property type="evidence" value="ECO:0007669"/>
    <property type="project" value="InterPro"/>
</dbReference>
<keyword evidence="3" id="KW-1185">Reference proteome</keyword>
<accession>A0A511DJU8</accession>
<dbReference type="InterPro" id="IPR039422">
    <property type="entry name" value="MarR/SlyA-like"/>
</dbReference>
<dbReference type="SMART" id="SM00347">
    <property type="entry name" value="HTH_MARR"/>
    <property type="match status" value="1"/>
</dbReference>
<dbReference type="PANTHER" id="PTHR33164">
    <property type="entry name" value="TRANSCRIPTIONAL REGULATOR, MARR FAMILY"/>
    <property type="match status" value="1"/>
</dbReference>
<dbReference type="Proteomes" id="UP000321685">
    <property type="component" value="Unassembled WGS sequence"/>
</dbReference>
<sequence>MTTRPDRSPPADDAVAPDGALTKQDFEALAQFRFAIRRYLRFSEDTVREHGLTPQQYQLMLALKGFPHREWATVGELAEQLQLRPHSAAELITRAQKQGLVQRGRDSNDGRVVRVELTDAGETLLAQLSRLHRTQLRHMRTALSVPP</sequence>
<dbReference type="PANTHER" id="PTHR33164:SF43">
    <property type="entry name" value="HTH-TYPE TRANSCRIPTIONAL REPRESSOR YETL"/>
    <property type="match status" value="1"/>
</dbReference>
<reference evidence="2 3" key="1">
    <citation type="submission" date="2019-07" db="EMBL/GenBank/DDBJ databases">
        <title>Whole genome shotgun sequence of Pseudonocardia sulfidoxydans NBRC 16205.</title>
        <authorList>
            <person name="Hosoyama A."/>
            <person name="Uohara A."/>
            <person name="Ohji S."/>
            <person name="Ichikawa N."/>
        </authorList>
    </citation>
    <scope>NUCLEOTIDE SEQUENCE [LARGE SCALE GENOMIC DNA]</scope>
    <source>
        <strain evidence="2 3">NBRC 16205</strain>
    </source>
</reference>
<dbReference type="Pfam" id="PF12802">
    <property type="entry name" value="MarR_2"/>
    <property type="match status" value="1"/>
</dbReference>
<gene>
    <name evidence="2" type="ORF">PSU4_40450</name>
</gene>
<proteinExistence type="predicted"/>
<organism evidence="2 3">
    <name type="scientific">Pseudonocardia sulfidoxydans NBRC 16205</name>
    <dbReference type="NCBI Taxonomy" id="1223511"/>
    <lineage>
        <taxon>Bacteria</taxon>
        <taxon>Bacillati</taxon>
        <taxon>Actinomycetota</taxon>
        <taxon>Actinomycetes</taxon>
        <taxon>Pseudonocardiales</taxon>
        <taxon>Pseudonocardiaceae</taxon>
        <taxon>Pseudonocardia</taxon>
    </lineage>
</organism>